<dbReference type="RefSeq" id="WP_073304856.1">
    <property type="nucleotide sequence ID" value="NZ_FRAW01000019.1"/>
</dbReference>
<dbReference type="SUPFAM" id="SSF46785">
    <property type="entry name" value="Winged helix' DNA-binding domain"/>
    <property type="match status" value="1"/>
</dbReference>
<protein>
    <submittedName>
        <fullName evidence="2">ROK family protein</fullName>
    </submittedName>
</protein>
<dbReference type="InterPro" id="IPR043129">
    <property type="entry name" value="ATPase_NBD"/>
</dbReference>
<evidence type="ECO:0000256" key="1">
    <source>
        <dbReference type="ARBA" id="ARBA00006479"/>
    </source>
</evidence>
<accession>A0A1M6VN66</accession>
<dbReference type="InterPro" id="IPR000600">
    <property type="entry name" value="ROK"/>
</dbReference>
<dbReference type="PANTHER" id="PTHR18964:SF149">
    <property type="entry name" value="BIFUNCTIONAL UDP-N-ACETYLGLUCOSAMINE 2-EPIMERASE_N-ACETYLMANNOSAMINE KINASE"/>
    <property type="match status" value="1"/>
</dbReference>
<dbReference type="Pfam" id="PF00480">
    <property type="entry name" value="ROK"/>
    <property type="match status" value="1"/>
</dbReference>
<gene>
    <name evidence="2" type="ORF">SAMN05720469_11946</name>
</gene>
<dbReference type="Gene3D" id="1.10.10.10">
    <property type="entry name" value="Winged helix-like DNA-binding domain superfamily/Winged helix DNA-binding domain"/>
    <property type="match status" value="1"/>
</dbReference>
<dbReference type="SUPFAM" id="SSF53067">
    <property type="entry name" value="Actin-like ATPase domain"/>
    <property type="match status" value="1"/>
</dbReference>
<dbReference type="AlphaFoldDB" id="A0A1M6VN66"/>
<dbReference type="EMBL" id="FRAW01000019">
    <property type="protein sequence ID" value="SHK83007.1"/>
    <property type="molecule type" value="Genomic_DNA"/>
</dbReference>
<name>A0A1M6VN66_9BACT</name>
<dbReference type="InterPro" id="IPR036390">
    <property type="entry name" value="WH_DNA-bd_sf"/>
</dbReference>
<sequence>MSSNSIIKIKQQNILQIKRALIALGSATKPEIAKHTGLTVATCGNLLNEMAKSGDAVAENLRFSNGGRPAQAYRYCAEKTQFLSLLAISENGTEKIYYRVVDVAEKTHSQGSSLVRQVNLPTLKKMAMGILKKNPAIRLVTLGVQGCVHEGIVAFSDFPELDGRAVQSELESALKIPVFVENDMNSIALGYSRVNQNEKDIAILFFPKGNPPAGGFLVDGNIVRGHSSLSGELSYFPFPFPKGSQRRFFDNAKRALPGILQVVQATIVFFDPAVILLTGSLSEDLKKLNFEKRLQMRFAKSKLPKLLIQPNTQEEYFAGIAQLSIQRLLKI</sequence>
<dbReference type="Gene3D" id="3.30.420.40">
    <property type="match status" value="2"/>
</dbReference>
<reference evidence="3" key="1">
    <citation type="submission" date="2016-11" db="EMBL/GenBank/DDBJ databases">
        <authorList>
            <person name="Varghese N."/>
            <person name="Submissions S."/>
        </authorList>
    </citation>
    <scope>NUCLEOTIDE SEQUENCE [LARGE SCALE GENOMIC DNA]</scope>
    <source>
        <strain evidence="3">UWOS</strain>
    </source>
</reference>
<keyword evidence="3" id="KW-1185">Reference proteome</keyword>
<organism evidence="2 3">
    <name type="scientific">Fibrobacter intestinalis</name>
    <dbReference type="NCBI Taxonomy" id="28122"/>
    <lineage>
        <taxon>Bacteria</taxon>
        <taxon>Pseudomonadati</taxon>
        <taxon>Fibrobacterota</taxon>
        <taxon>Fibrobacteria</taxon>
        <taxon>Fibrobacterales</taxon>
        <taxon>Fibrobacteraceae</taxon>
        <taxon>Fibrobacter</taxon>
    </lineage>
</organism>
<dbReference type="Proteomes" id="UP000184275">
    <property type="component" value="Unassembled WGS sequence"/>
</dbReference>
<comment type="similarity">
    <text evidence="1">Belongs to the ROK (NagC/XylR) family.</text>
</comment>
<evidence type="ECO:0000313" key="3">
    <source>
        <dbReference type="Proteomes" id="UP000184275"/>
    </source>
</evidence>
<evidence type="ECO:0000313" key="2">
    <source>
        <dbReference type="EMBL" id="SHK83007.1"/>
    </source>
</evidence>
<proteinExistence type="inferred from homology"/>
<dbReference type="InterPro" id="IPR036388">
    <property type="entry name" value="WH-like_DNA-bd_sf"/>
</dbReference>
<dbReference type="PANTHER" id="PTHR18964">
    <property type="entry name" value="ROK (REPRESSOR, ORF, KINASE) FAMILY"/>
    <property type="match status" value="1"/>
</dbReference>